<evidence type="ECO:0000256" key="2">
    <source>
        <dbReference type="ARBA" id="ARBA00022737"/>
    </source>
</evidence>
<sequence length="372" mass="41721">MKPHKLLNPQTLKPSKLRPIFLTNHAPSSAPFSSLTHPENPTDPPPITRHSLLKTIQSSQWDFIKHLEPNLAPSLISEALFELHKSPQLVLEFISNVDFHRQDIQTRCLAIAIVAGQSSPKPALELLKQVVGSGIATIREIFNPLALSRERLSVNSSIIFDLLLRACCEMKMADEAVDCFYLMVDKGFMPKTETCNDMLSLFLKLNRTERVWVLYAEMFRLKINSSVCTFNIMINVLCKEGKLKKAKEFVGFMESSGIKPNVVTYNTVIHGFCSRGRVGRAQMIFSAMKGKGVEPDSYTYGSLISGMCKERRLEEAAGLFNKMLEIGLLPSAVTYNTLIDGYCNKGDLDKAFSYRDEMVKKGIRPIVSTTMC</sequence>
<evidence type="ECO:0000313" key="4">
    <source>
        <dbReference type="EMBL" id="PQP94385.1"/>
    </source>
</evidence>
<dbReference type="NCBIfam" id="TIGR00756">
    <property type="entry name" value="PPR"/>
    <property type="match status" value="5"/>
</dbReference>
<dbReference type="OrthoDB" id="185373at2759"/>
<reference evidence="4 5" key="1">
    <citation type="submission" date="2018-02" db="EMBL/GenBank/DDBJ databases">
        <title>Draft genome of wild Prunus yedoensis var. nudiflora.</title>
        <authorList>
            <person name="Baek S."/>
            <person name="Kim J.-H."/>
            <person name="Choi K."/>
            <person name="Kim G.-B."/>
            <person name="Cho A."/>
            <person name="Jang H."/>
            <person name="Shin C.-H."/>
            <person name="Yu H.-J."/>
            <person name="Mun J.-H."/>
        </authorList>
    </citation>
    <scope>NUCLEOTIDE SEQUENCE [LARGE SCALE GENOMIC DNA]</scope>
    <source>
        <strain evidence="5">cv. Jeju island</strain>
        <tissue evidence="4">Leaf</tissue>
    </source>
</reference>
<feature type="repeat" description="PPR" evidence="3">
    <location>
        <begin position="261"/>
        <end position="295"/>
    </location>
</feature>
<dbReference type="Pfam" id="PF12854">
    <property type="entry name" value="PPR_1"/>
    <property type="match status" value="1"/>
</dbReference>
<comment type="caution">
    <text evidence="4">The sequence shown here is derived from an EMBL/GenBank/DDBJ whole genome shotgun (WGS) entry which is preliminary data.</text>
</comment>
<protein>
    <recommendedName>
        <fullName evidence="6">Pentatricopeptide repeat-containing protein</fullName>
    </recommendedName>
</protein>
<proteinExistence type="inferred from homology"/>
<dbReference type="InterPro" id="IPR011990">
    <property type="entry name" value="TPR-like_helical_dom_sf"/>
</dbReference>
<dbReference type="FunFam" id="1.25.40.10:FF:000294">
    <property type="entry name" value="Pentatricopeptide repeat-containing protein At1g09900"/>
    <property type="match status" value="1"/>
</dbReference>
<keyword evidence="2" id="KW-0677">Repeat</keyword>
<dbReference type="InterPro" id="IPR002885">
    <property type="entry name" value="PPR_rpt"/>
</dbReference>
<feature type="repeat" description="PPR" evidence="3">
    <location>
        <begin position="226"/>
        <end position="260"/>
    </location>
</feature>
<evidence type="ECO:0008006" key="6">
    <source>
        <dbReference type="Google" id="ProtNLM"/>
    </source>
</evidence>
<dbReference type="Pfam" id="PF13041">
    <property type="entry name" value="PPR_2"/>
    <property type="match status" value="2"/>
</dbReference>
<evidence type="ECO:0000256" key="1">
    <source>
        <dbReference type="ARBA" id="ARBA00007626"/>
    </source>
</evidence>
<gene>
    <name evidence="4" type="ORF">Pyn_15988</name>
</gene>
<dbReference type="Pfam" id="PF01535">
    <property type="entry name" value="PPR"/>
    <property type="match status" value="1"/>
</dbReference>
<dbReference type="PROSITE" id="PS51375">
    <property type="entry name" value="PPR"/>
    <property type="match status" value="5"/>
</dbReference>
<keyword evidence="5" id="KW-1185">Reference proteome</keyword>
<feature type="repeat" description="PPR" evidence="3">
    <location>
        <begin position="331"/>
        <end position="365"/>
    </location>
</feature>
<dbReference type="AlphaFoldDB" id="A0A314YYD8"/>
<name>A0A314YYD8_PRUYE</name>
<feature type="repeat" description="PPR" evidence="3">
    <location>
        <begin position="156"/>
        <end position="190"/>
    </location>
</feature>
<dbReference type="Gene3D" id="1.25.40.10">
    <property type="entry name" value="Tetratricopeptide repeat domain"/>
    <property type="match status" value="2"/>
</dbReference>
<accession>A0A314YYD8</accession>
<dbReference type="Proteomes" id="UP000250321">
    <property type="component" value="Unassembled WGS sequence"/>
</dbReference>
<organism evidence="4 5">
    <name type="scientific">Prunus yedoensis var. nudiflora</name>
    <dbReference type="NCBI Taxonomy" id="2094558"/>
    <lineage>
        <taxon>Eukaryota</taxon>
        <taxon>Viridiplantae</taxon>
        <taxon>Streptophyta</taxon>
        <taxon>Embryophyta</taxon>
        <taxon>Tracheophyta</taxon>
        <taxon>Spermatophyta</taxon>
        <taxon>Magnoliopsida</taxon>
        <taxon>eudicotyledons</taxon>
        <taxon>Gunneridae</taxon>
        <taxon>Pentapetalae</taxon>
        <taxon>rosids</taxon>
        <taxon>fabids</taxon>
        <taxon>Rosales</taxon>
        <taxon>Rosaceae</taxon>
        <taxon>Amygdaloideae</taxon>
        <taxon>Amygdaleae</taxon>
        <taxon>Prunus</taxon>
    </lineage>
</organism>
<dbReference type="EMBL" id="PJQY01002347">
    <property type="protein sequence ID" value="PQP94385.1"/>
    <property type="molecule type" value="Genomic_DNA"/>
</dbReference>
<feature type="repeat" description="PPR" evidence="3">
    <location>
        <begin position="296"/>
        <end position="330"/>
    </location>
</feature>
<evidence type="ECO:0000256" key="3">
    <source>
        <dbReference type="PROSITE-ProRule" id="PRU00708"/>
    </source>
</evidence>
<evidence type="ECO:0000313" key="5">
    <source>
        <dbReference type="Proteomes" id="UP000250321"/>
    </source>
</evidence>
<dbReference type="PANTHER" id="PTHR47941">
    <property type="entry name" value="PENTATRICOPEPTIDE REPEAT-CONTAINING PROTEIN 3, MITOCHONDRIAL"/>
    <property type="match status" value="1"/>
</dbReference>
<comment type="similarity">
    <text evidence="1">Belongs to the PPR family. P subfamily.</text>
</comment>